<evidence type="ECO:0000313" key="3">
    <source>
        <dbReference type="Proteomes" id="UP001156410"/>
    </source>
</evidence>
<protein>
    <submittedName>
        <fullName evidence="2">Uncharacterized protein</fullName>
    </submittedName>
</protein>
<reference evidence="1" key="5">
    <citation type="submission" date="2024-05" db="EMBL/GenBank/DDBJ databases">
        <title>Streptococcus macedonicus and Acinetobacter baumannii: co-inhabitants of the cheese production environment.</title>
        <authorList>
            <person name="Johnson J."/>
            <person name="Curtin C."/>
            <person name="Waite-Cusic J."/>
        </authorList>
    </citation>
    <scope>NUCLEOTIDE SEQUENCE</scope>
    <source>
        <strain evidence="1">E28</strain>
    </source>
</reference>
<gene>
    <name evidence="2" type="ORF">OQG81_04760</name>
    <name evidence="1" type="ORF">OQH01_01170</name>
</gene>
<dbReference type="EMBL" id="CP113440">
    <property type="protein sequence ID" value="WAK64148.1"/>
    <property type="molecule type" value="Genomic_DNA"/>
</dbReference>
<dbReference type="AlphaFoldDB" id="A0AA47IKE9"/>
<dbReference type="EMBL" id="JAPHJC010000003">
    <property type="protein sequence ID" value="MCW8677189.1"/>
    <property type="molecule type" value="Genomic_DNA"/>
</dbReference>
<keyword evidence="4" id="KW-1185">Reference proteome</keyword>
<reference evidence="4" key="4">
    <citation type="submission" date="2023-07" db="EMBL/GenBank/DDBJ databases">
        <title>Streptococcus macedonicus and Acinetobacter baumannii: co-inhabitants of the cheese production environment.</title>
        <authorList>
            <person name="Johnson J."/>
            <person name="Curtin C."/>
            <person name="Waite-Cusic J."/>
        </authorList>
    </citation>
    <scope>NUCLEOTIDE SEQUENCE [LARGE SCALE GENOMIC DNA]</scope>
    <source>
        <strain evidence="4">E28</strain>
    </source>
</reference>
<accession>A0AA47IKE9</accession>
<evidence type="ECO:0000313" key="1">
    <source>
        <dbReference type="EMBL" id="MCW8677189.1"/>
    </source>
</evidence>
<name>A0AA47IKE9_STRMC</name>
<reference evidence="4" key="2">
    <citation type="submission" date="2022-11" db="EMBL/GenBank/DDBJ databases">
        <title>Streptococcus macedonicus and Acinetobacter baumannii: co-inhabitants of the cheese production environment.</title>
        <authorList>
            <person name="Johnson J."/>
            <person name="Curtin C."/>
            <person name="Waite-Cusic J."/>
        </authorList>
    </citation>
    <scope>NUCLEOTIDE SEQUENCE [LARGE SCALE GENOMIC DNA]</scope>
    <source>
        <strain evidence="4">E28</strain>
    </source>
</reference>
<reference evidence="2" key="1">
    <citation type="submission" date="2022-11" db="EMBL/GenBank/DDBJ databases">
        <title>Streptococcus macedonicus and Acinetobacter baumannii: co-inhabitants of the cheese production environment.</title>
        <authorList>
            <person name="Johnson J."/>
        </authorList>
    </citation>
    <scope>NUCLEOTIDE SEQUENCE</scope>
    <source>
        <strain evidence="2">E37</strain>
    </source>
</reference>
<dbReference type="Proteomes" id="UP001209889">
    <property type="component" value="Unassembled WGS sequence"/>
</dbReference>
<evidence type="ECO:0000313" key="2">
    <source>
        <dbReference type="EMBL" id="WAK64148.1"/>
    </source>
</evidence>
<sequence>MFDTYVMISDNGGIHYGESLTSSQQEKLLKVVKKELKTMLKTIYESMYD</sequence>
<proteinExistence type="predicted"/>
<evidence type="ECO:0000313" key="4">
    <source>
        <dbReference type="Proteomes" id="UP001209889"/>
    </source>
</evidence>
<reference evidence="2" key="3">
    <citation type="submission" date="2022-11" db="EMBL/GenBank/DDBJ databases">
        <authorList>
            <person name="Johnson J.D."/>
        </authorList>
    </citation>
    <scope>NUCLEOTIDE SEQUENCE</scope>
    <source>
        <strain evidence="1">E28</strain>
        <strain evidence="2">E37</strain>
    </source>
</reference>
<organism evidence="2 3">
    <name type="scientific">Streptococcus macedonicus</name>
    <name type="common">Streptococcus gallolyticus macedonicus</name>
    <dbReference type="NCBI Taxonomy" id="59310"/>
    <lineage>
        <taxon>Bacteria</taxon>
        <taxon>Bacillati</taxon>
        <taxon>Bacillota</taxon>
        <taxon>Bacilli</taxon>
        <taxon>Lactobacillales</taxon>
        <taxon>Streptococcaceae</taxon>
        <taxon>Streptococcus</taxon>
    </lineage>
</organism>
<dbReference type="Proteomes" id="UP001156410">
    <property type="component" value="Chromosome"/>
</dbReference>